<gene>
    <name evidence="1" type="ORF">GGQ57_002542</name>
</gene>
<proteinExistence type="predicted"/>
<comment type="caution">
    <text evidence="1">The sequence shown here is derived from an EMBL/GenBank/DDBJ whole genome shotgun (WGS) entry which is preliminary data.</text>
</comment>
<dbReference type="Proteomes" id="UP000533637">
    <property type="component" value="Unassembled WGS sequence"/>
</dbReference>
<organism evidence="1 2">
    <name type="scientific">Parabacteroides faecis</name>
    <dbReference type="NCBI Taxonomy" id="1217282"/>
    <lineage>
        <taxon>Bacteria</taxon>
        <taxon>Pseudomonadati</taxon>
        <taxon>Bacteroidota</taxon>
        <taxon>Bacteroidia</taxon>
        <taxon>Bacteroidales</taxon>
        <taxon>Tannerellaceae</taxon>
        <taxon>Parabacteroides</taxon>
    </lineage>
</organism>
<evidence type="ECO:0000313" key="1">
    <source>
        <dbReference type="EMBL" id="MBB4622642.1"/>
    </source>
</evidence>
<dbReference type="RefSeq" id="WP_183671025.1">
    <property type="nucleotide sequence ID" value="NZ_BMPB01000012.1"/>
</dbReference>
<name>A0ABR6KMA5_9BACT</name>
<dbReference type="EMBL" id="JACHOC010000004">
    <property type="protein sequence ID" value="MBB4622642.1"/>
    <property type="molecule type" value="Genomic_DNA"/>
</dbReference>
<protein>
    <submittedName>
        <fullName evidence="1">Uncharacterized protein</fullName>
    </submittedName>
</protein>
<reference evidence="1 2" key="1">
    <citation type="submission" date="2020-08" db="EMBL/GenBank/DDBJ databases">
        <title>Genomic Encyclopedia of Type Strains, Phase IV (KMG-IV): sequencing the most valuable type-strain genomes for metagenomic binning, comparative biology and taxonomic classification.</title>
        <authorList>
            <person name="Goeker M."/>
        </authorList>
    </citation>
    <scope>NUCLEOTIDE SEQUENCE [LARGE SCALE GENOMIC DNA]</scope>
    <source>
        <strain evidence="1 2">DSM 102983</strain>
    </source>
</reference>
<accession>A0ABR6KMA5</accession>
<sequence length="171" mass="19997">MKITSKTTIENVILMLKGVDFWDQLETVYSPEKIPELTYGQRIDLSTINTRSELLFIPQKVLLGLNEKEVMSKPFISVYNFGLSVYRELERMTVRDENTFKYKPTPEEVRAGFYGIDHGVFGVVDRIAQRLSISHEAVFDLPERRVYAMMKIDYDSGMYQRRLNKIISEKK</sequence>
<evidence type="ECO:0000313" key="2">
    <source>
        <dbReference type="Proteomes" id="UP000533637"/>
    </source>
</evidence>
<keyword evidence="2" id="KW-1185">Reference proteome</keyword>